<proteinExistence type="predicted"/>
<keyword evidence="2" id="KW-1185">Reference proteome</keyword>
<dbReference type="Proteomes" id="UP001474120">
    <property type="component" value="Unassembled WGS sequence"/>
</dbReference>
<dbReference type="EMBL" id="JBCDNA010000001">
    <property type="protein sequence ID" value="MEL4454939.1"/>
    <property type="molecule type" value="Genomic_DNA"/>
</dbReference>
<gene>
    <name evidence="1" type="ORF">AABB81_03475</name>
</gene>
<dbReference type="Pfam" id="PF13376">
    <property type="entry name" value="OmdA"/>
    <property type="match status" value="1"/>
</dbReference>
<dbReference type="RefSeq" id="WP_342158661.1">
    <property type="nucleotide sequence ID" value="NZ_JBCDNA010000001.1"/>
</dbReference>
<comment type="caution">
    <text evidence="1">The sequence shown here is derived from an EMBL/GenBank/DDBJ whole genome shotgun (WGS) entry which is preliminary data.</text>
</comment>
<organism evidence="1 2">
    <name type="scientific">Lutimonas vermicola</name>
    <dbReference type="NCBI Taxonomy" id="414288"/>
    <lineage>
        <taxon>Bacteria</taxon>
        <taxon>Pseudomonadati</taxon>
        <taxon>Bacteroidota</taxon>
        <taxon>Flavobacteriia</taxon>
        <taxon>Flavobacteriales</taxon>
        <taxon>Flavobacteriaceae</taxon>
        <taxon>Lutimonas</taxon>
    </lineage>
</organism>
<protein>
    <submittedName>
        <fullName evidence="1">YdeI/OmpD-associated family protein</fullName>
    </submittedName>
</protein>
<name>A0ABU9KXM2_9FLAO</name>
<reference evidence="1 2" key="1">
    <citation type="submission" date="2024-04" db="EMBL/GenBank/DDBJ databases">
        <title>whole genome sequencing of Lutimonas vermicola strain IMCC1616.</title>
        <authorList>
            <person name="Bae S.S."/>
        </authorList>
    </citation>
    <scope>NUCLEOTIDE SEQUENCE [LARGE SCALE GENOMIC DNA]</scope>
    <source>
        <strain evidence="1 2">IMCC1616</strain>
    </source>
</reference>
<evidence type="ECO:0000313" key="1">
    <source>
        <dbReference type="EMBL" id="MEL4454939.1"/>
    </source>
</evidence>
<sequence>MRFKDISDINESVIGQYAQETNGLVLEISKPVKKVLLPGELSNYLKEHSSVADSFFRLSPERQKEYAEYISSAKREYTKFERLKRITPLIVKGTGPNDKYKREQKL</sequence>
<accession>A0ABU9KXM2</accession>
<evidence type="ECO:0000313" key="2">
    <source>
        <dbReference type="Proteomes" id="UP001474120"/>
    </source>
</evidence>